<feature type="region of interest" description="Disordered" evidence="1">
    <location>
        <begin position="13"/>
        <end position="35"/>
    </location>
</feature>
<accession>A0A391NME5</accession>
<proteinExistence type="predicted"/>
<gene>
    <name evidence="2" type="ORF">KIPB_006547</name>
</gene>
<comment type="caution">
    <text evidence="2">The sequence shown here is derived from an EMBL/GenBank/DDBJ whole genome shotgun (WGS) entry which is preliminary data.</text>
</comment>
<dbReference type="EMBL" id="BDIP01001696">
    <property type="protein sequence ID" value="GCA62907.1"/>
    <property type="molecule type" value="Genomic_DNA"/>
</dbReference>
<name>A0A391NME5_9EUKA</name>
<feature type="non-terminal residue" evidence="2">
    <location>
        <position position="1"/>
    </location>
</feature>
<evidence type="ECO:0000256" key="1">
    <source>
        <dbReference type="SAM" id="MobiDB-lite"/>
    </source>
</evidence>
<sequence>VNLSRVYNADVAARAARKERGEAEPEVAEEASDSD</sequence>
<evidence type="ECO:0000313" key="2">
    <source>
        <dbReference type="EMBL" id="GCA62907.1"/>
    </source>
</evidence>
<evidence type="ECO:0000313" key="3">
    <source>
        <dbReference type="Proteomes" id="UP000265618"/>
    </source>
</evidence>
<feature type="compositionally biased region" description="Acidic residues" evidence="1">
    <location>
        <begin position="24"/>
        <end position="35"/>
    </location>
</feature>
<organism evidence="2 3">
    <name type="scientific">Kipferlia bialata</name>
    <dbReference type="NCBI Taxonomy" id="797122"/>
    <lineage>
        <taxon>Eukaryota</taxon>
        <taxon>Metamonada</taxon>
        <taxon>Carpediemonas-like organisms</taxon>
        <taxon>Kipferlia</taxon>
    </lineage>
</organism>
<keyword evidence="3" id="KW-1185">Reference proteome</keyword>
<dbReference type="AlphaFoldDB" id="A0A391NME5"/>
<dbReference type="Proteomes" id="UP000265618">
    <property type="component" value="Unassembled WGS sequence"/>
</dbReference>
<protein>
    <submittedName>
        <fullName evidence="2">Uncharacterized protein</fullName>
    </submittedName>
</protein>
<reference evidence="2 3" key="1">
    <citation type="journal article" date="2018" name="PLoS ONE">
        <title>The draft genome of Kipferlia bialata reveals reductive genome evolution in fornicate parasites.</title>
        <authorList>
            <person name="Tanifuji G."/>
            <person name="Takabayashi S."/>
            <person name="Kume K."/>
            <person name="Takagi M."/>
            <person name="Nakayama T."/>
            <person name="Kamikawa R."/>
            <person name="Inagaki Y."/>
            <person name="Hashimoto T."/>
        </authorList>
    </citation>
    <scope>NUCLEOTIDE SEQUENCE [LARGE SCALE GENOMIC DNA]</scope>
    <source>
        <strain evidence="2">NY0173</strain>
    </source>
</reference>